<comment type="function">
    <text evidence="7">Component of the MICOS complex, a large protein complex of the mitochondrial inner membrane that plays crucial roles in the maintenance of crista junctions, inner membrane architecture, and formation of contact sites to the outer membrane.</text>
</comment>
<dbReference type="PANTHER" id="PTHR14564">
    <property type="entry name" value="MICOS COMPLEX SUBUNIT MIC26 / MIC27 FAMILY MEMBER"/>
    <property type="match status" value="1"/>
</dbReference>
<evidence type="ECO:0000256" key="1">
    <source>
        <dbReference type="ARBA" id="ARBA00004325"/>
    </source>
</evidence>
<comment type="caution">
    <text evidence="8">The sequence shown here is derived from an EMBL/GenBank/DDBJ whole genome shotgun (WGS) entry which is preliminary data.</text>
</comment>
<dbReference type="AlphaFoldDB" id="A0A8S1A9M2"/>
<dbReference type="InterPro" id="IPR033182">
    <property type="entry name" value="MIC26/MIC27_animal"/>
</dbReference>
<protein>
    <recommendedName>
        <fullName evidence="7">MICOS complex subunit</fullName>
    </recommendedName>
</protein>
<dbReference type="GO" id="GO:0042407">
    <property type="term" value="P:cristae formation"/>
    <property type="evidence" value="ECO:0007669"/>
    <property type="project" value="InterPro"/>
</dbReference>
<dbReference type="Pfam" id="PF09769">
    <property type="entry name" value="ApoO"/>
    <property type="match status" value="1"/>
</dbReference>
<proteinExistence type="inferred from homology"/>
<dbReference type="Proteomes" id="UP000494106">
    <property type="component" value="Unassembled WGS sequence"/>
</dbReference>
<dbReference type="OrthoDB" id="5973346at2759"/>
<keyword evidence="9" id="KW-1185">Reference proteome</keyword>
<evidence type="ECO:0000256" key="3">
    <source>
        <dbReference type="ARBA" id="ARBA00022692"/>
    </source>
</evidence>
<reference evidence="8 9" key="1">
    <citation type="submission" date="2020-04" db="EMBL/GenBank/DDBJ databases">
        <authorList>
            <person name="Wallbank WR R."/>
            <person name="Pardo Diaz C."/>
            <person name="Kozak K."/>
            <person name="Martin S."/>
            <person name="Jiggins C."/>
            <person name="Moest M."/>
            <person name="Warren A I."/>
            <person name="Byers J.R.P. K."/>
            <person name="Montejo-Kovacevich G."/>
            <person name="Yen C E."/>
        </authorList>
    </citation>
    <scope>NUCLEOTIDE SEQUENCE [LARGE SCALE GENOMIC DNA]</scope>
</reference>
<gene>
    <name evidence="8" type="ORF">APLA_LOCUS10472</name>
</gene>
<accession>A0A8S1A9M2</accession>
<comment type="subunit">
    <text evidence="7">Component of the mitochondrial contact site and cristae organizing system (MICOS) complex.</text>
</comment>
<dbReference type="GO" id="GO:0061617">
    <property type="term" value="C:MICOS complex"/>
    <property type="evidence" value="ECO:0007669"/>
    <property type="project" value="UniProtKB-UniRule"/>
</dbReference>
<keyword evidence="5 7" id="KW-0496">Mitochondrion</keyword>
<dbReference type="EMBL" id="CADEBC010000524">
    <property type="protein sequence ID" value="CAB3245443.1"/>
    <property type="molecule type" value="Genomic_DNA"/>
</dbReference>
<evidence type="ECO:0000256" key="7">
    <source>
        <dbReference type="RuleBase" id="RU363021"/>
    </source>
</evidence>
<evidence type="ECO:0000256" key="6">
    <source>
        <dbReference type="ARBA" id="ARBA00023136"/>
    </source>
</evidence>
<evidence type="ECO:0000256" key="2">
    <source>
        <dbReference type="ARBA" id="ARBA00010904"/>
    </source>
</evidence>
<sequence length="332" mass="36458">MKSKNDNVGLSPVSKGGLVTASHLHFTAVDLVSGTPCGFNRTYVARGPHVRRTFIGCGRAIRTPAIRDRTCNLTCEVCLISSEGASYVEMLRKVVLGSVGVAALMPVVGAAVPLKEAVGSTTPIKEELTGPTKPPPMRPSDLPIYDAPHAAYAEYVQSKSQEKSPSYLKSTLLIPIRSVREQVQVAIDHTSTVKHSVQDHYHDLMDRTDWMVNYLREEDNKEVRYGAVAMGGLTGFIFGLRGGIIRRVIYAGAGTTVMGLVCFPEETKDILQKNSVLAKQYINIAYNFFYGVKPGDPQLEVKFPELSLPKDFSEKKRIGNFKTDKVDRLPGQ</sequence>
<keyword evidence="6" id="KW-0472">Membrane</keyword>
<evidence type="ECO:0000256" key="4">
    <source>
        <dbReference type="ARBA" id="ARBA00022989"/>
    </source>
</evidence>
<organism evidence="8 9">
    <name type="scientific">Arctia plantaginis</name>
    <name type="common">Wood tiger moth</name>
    <name type="synonym">Phalaena plantaginis</name>
    <dbReference type="NCBI Taxonomy" id="874455"/>
    <lineage>
        <taxon>Eukaryota</taxon>
        <taxon>Metazoa</taxon>
        <taxon>Ecdysozoa</taxon>
        <taxon>Arthropoda</taxon>
        <taxon>Hexapoda</taxon>
        <taxon>Insecta</taxon>
        <taxon>Pterygota</taxon>
        <taxon>Neoptera</taxon>
        <taxon>Endopterygota</taxon>
        <taxon>Lepidoptera</taxon>
        <taxon>Glossata</taxon>
        <taxon>Ditrysia</taxon>
        <taxon>Noctuoidea</taxon>
        <taxon>Erebidae</taxon>
        <taxon>Arctiinae</taxon>
        <taxon>Arctia</taxon>
    </lineage>
</organism>
<name>A0A8S1A9M2_ARCPL</name>
<keyword evidence="4" id="KW-1133">Transmembrane helix</keyword>
<keyword evidence="3" id="KW-0812">Transmembrane</keyword>
<evidence type="ECO:0000313" key="9">
    <source>
        <dbReference type="Proteomes" id="UP000494106"/>
    </source>
</evidence>
<evidence type="ECO:0000256" key="5">
    <source>
        <dbReference type="ARBA" id="ARBA00023128"/>
    </source>
</evidence>
<comment type="subcellular location">
    <subcellularLocation>
        <location evidence="7">Mitochondrion inner membrane</location>
    </subcellularLocation>
    <subcellularLocation>
        <location evidence="1">Mitochondrion membrane</location>
    </subcellularLocation>
</comment>
<evidence type="ECO:0000313" key="8">
    <source>
        <dbReference type="EMBL" id="CAB3245443.1"/>
    </source>
</evidence>
<comment type="similarity">
    <text evidence="2">Belongs to the apolipoprotein O/MICOS complex subunit Mic27 family.</text>
</comment>
<keyword evidence="7" id="KW-0999">Mitochondrion inner membrane</keyword>
<dbReference type="InterPro" id="IPR019166">
    <property type="entry name" value="MIC26/MIC27"/>
</dbReference>